<dbReference type="PANTHER" id="PTHR20974">
    <property type="entry name" value="UPF0585 PROTEIN CG18661"/>
    <property type="match status" value="1"/>
</dbReference>
<dbReference type="PATRIC" id="fig|1116472.3.peg.3702"/>
<dbReference type="PANTHER" id="PTHR20974:SF0">
    <property type="entry name" value="UPF0585 PROTEIN CG18661"/>
    <property type="match status" value="1"/>
</dbReference>
<dbReference type="InterPro" id="IPR029063">
    <property type="entry name" value="SAM-dependent_MTases_sf"/>
</dbReference>
<comment type="caution">
    <text evidence="1">The sequence shown here is derived from an EMBL/GenBank/DDBJ whole genome shotgun (WGS) entry which is preliminary data.</text>
</comment>
<dbReference type="AlphaFoldDB" id="V5BJ85"/>
<keyword evidence="2" id="KW-1185">Reference proteome</keyword>
<dbReference type="eggNOG" id="COG0500">
    <property type="taxonomic scope" value="Bacteria"/>
</dbReference>
<dbReference type="EMBL" id="AYLO01000143">
    <property type="protein sequence ID" value="ESS67839.1"/>
    <property type="molecule type" value="Genomic_DNA"/>
</dbReference>
<dbReference type="OrthoDB" id="5563826at2"/>
<evidence type="ECO:0008006" key="3">
    <source>
        <dbReference type="Google" id="ProtNLM"/>
    </source>
</evidence>
<sequence>MLNKPYSQSCENNKAPILAVIREAFSQPVTVWEIGSGTGQHACYFASELPHLIWQPTDVAENLPGINAWRDEAQLANLNQPIAIDVASTIWPCDGMDAVFTANTLHIMSWPYVEVLFERFQAYLKPLATVCIYGPFNYNGNYTSDSNANFDQWLLNRDPLSGIRDFEAVMALAERAGLSLLKDNAMPANNRLLVLQSFT</sequence>
<proteinExistence type="predicted"/>
<reference evidence="1 2" key="1">
    <citation type="journal article" date="2013" name="Genome Announc.">
        <title>Draft Genome Sequence of the Methanotrophic Gammaproteobacterium Methyloglobulus morosus DSM 22980 Strain KoM1.</title>
        <authorList>
            <person name="Poehlein A."/>
            <person name="Deutzmann J.S."/>
            <person name="Daniel R."/>
            <person name="Simeonova D.D."/>
        </authorList>
    </citation>
    <scope>NUCLEOTIDE SEQUENCE [LARGE SCALE GENOMIC DNA]</scope>
    <source>
        <strain evidence="1 2">KoM1</strain>
    </source>
</reference>
<protein>
    <recommendedName>
        <fullName evidence="3">Methylase</fullName>
    </recommendedName>
</protein>
<dbReference type="STRING" id="1116472.MGMO_156c00070"/>
<evidence type="ECO:0000313" key="1">
    <source>
        <dbReference type="EMBL" id="ESS67839.1"/>
    </source>
</evidence>
<dbReference type="Gene3D" id="3.40.50.150">
    <property type="entry name" value="Vaccinia Virus protein VP39"/>
    <property type="match status" value="1"/>
</dbReference>
<accession>V5BJ85</accession>
<dbReference type="InterPro" id="IPR010342">
    <property type="entry name" value="DUF938"/>
</dbReference>
<gene>
    <name evidence="1" type="ORF">MGMO_156c00070</name>
</gene>
<dbReference type="Pfam" id="PF06080">
    <property type="entry name" value="DUF938"/>
    <property type="match status" value="1"/>
</dbReference>
<name>V5BJ85_9GAMM</name>
<organism evidence="1 2">
    <name type="scientific">Methyloglobulus morosus KoM1</name>
    <dbReference type="NCBI Taxonomy" id="1116472"/>
    <lineage>
        <taxon>Bacteria</taxon>
        <taxon>Pseudomonadati</taxon>
        <taxon>Pseudomonadota</taxon>
        <taxon>Gammaproteobacteria</taxon>
        <taxon>Methylococcales</taxon>
        <taxon>Methylococcaceae</taxon>
        <taxon>Methyloglobulus</taxon>
    </lineage>
</organism>
<dbReference type="SUPFAM" id="SSF53335">
    <property type="entry name" value="S-adenosyl-L-methionine-dependent methyltransferases"/>
    <property type="match status" value="1"/>
</dbReference>
<evidence type="ECO:0000313" key="2">
    <source>
        <dbReference type="Proteomes" id="UP000017842"/>
    </source>
</evidence>
<dbReference type="Proteomes" id="UP000017842">
    <property type="component" value="Unassembled WGS sequence"/>
</dbReference>
<dbReference type="RefSeq" id="WP_023496313.1">
    <property type="nucleotide sequence ID" value="NZ_AYLO01000143.1"/>
</dbReference>